<evidence type="ECO:0000256" key="8">
    <source>
        <dbReference type="SAM" id="Phobius"/>
    </source>
</evidence>
<evidence type="ECO:0000256" key="1">
    <source>
        <dbReference type="ARBA" id="ARBA00004651"/>
    </source>
</evidence>
<protein>
    <submittedName>
        <fullName evidence="10">ABC transporter permease</fullName>
    </submittedName>
</protein>
<feature type="transmembrane region" description="Helical" evidence="8">
    <location>
        <begin position="179"/>
        <end position="202"/>
    </location>
</feature>
<dbReference type="InterPro" id="IPR051449">
    <property type="entry name" value="ABC-2_transporter_component"/>
</dbReference>
<feature type="transmembrane region" description="Helical" evidence="8">
    <location>
        <begin position="346"/>
        <end position="366"/>
    </location>
</feature>
<evidence type="ECO:0000313" key="10">
    <source>
        <dbReference type="EMBL" id="HIT39636.1"/>
    </source>
</evidence>
<evidence type="ECO:0000256" key="5">
    <source>
        <dbReference type="ARBA" id="ARBA00022692"/>
    </source>
</evidence>
<evidence type="ECO:0000259" key="9">
    <source>
        <dbReference type="PROSITE" id="PS51012"/>
    </source>
</evidence>
<reference evidence="10" key="1">
    <citation type="submission" date="2020-10" db="EMBL/GenBank/DDBJ databases">
        <authorList>
            <person name="Gilroy R."/>
        </authorList>
    </citation>
    <scope>NUCLEOTIDE SEQUENCE</scope>
    <source>
        <strain evidence="10">21143</strain>
    </source>
</reference>
<feature type="transmembrane region" description="Helical" evidence="8">
    <location>
        <begin position="229"/>
        <end position="252"/>
    </location>
</feature>
<gene>
    <name evidence="10" type="ORF">IAD06_06325</name>
</gene>
<evidence type="ECO:0000313" key="11">
    <source>
        <dbReference type="Proteomes" id="UP000886722"/>
    </source>
</evidence>
<dbReference type="EMBL" id="DVKT01000048">
    <property type="protein sequence ID" value="HIT39636.1"/>
    <property type="molecule type" value="Genomic_DNA"/>
</dbReference>
<dbReference type="Pfam" id="PF12698">
    <property type="entry name" value="ABC2_membrane_3"/>
    <property type="match status" value="1"/>
</dbReference>
<evidence type="ECO:0000256" key="4">
    <source>
        <dbReference type="ARBA" id="ARBA00022475"/>
    </source>
</evidence>
<dbReference type="PANTHER" id="PTHR30294:SF29">
    <property type="entry name" value="MULTIDRUG ABC TRANSPORTER PERMEASE YBHS-RELATED"/>
    <property type="match status" value="1"/>
</dbReference>
<feature type="transmembrane region" description="Helical" evidence="8">
    <location>
        <begin position="21"/>
        <end position="38"/>
    </location>
</feature>
<sequence length="372" mass="41387">MLKYLIEKEFKQIVRNSFLPRLIIVMPLMIMLVLPWAADQEIKNVKLSVIDNDHSPDSERLIRKIVSSGYFVLADVSDTNEQAMQRIESGDADVILEIPDGFEKDMVNGEVGKISIRANAVNGTKGGLGSSYLSSILTDYSVELRTEYIGESNATAVSAPVFGVIPQYKFNPHLDYKVFMIPALMVMLLTLLTGFLPALNIVGEKEAGTIEQINVTPVKKSMFVLAKLIPYWVIGFIVLGLCMILAALVYGINPAGSLLTIFLFATIYILVVSGFGLIISNYSDTIQQAMFVMFFFIMIFILMSGLFTPVASMPQWAQVITIFNPLKYFMQVMRLVYLKGSAFVELIPQFLALCTFAVALNVWAVLSYKKSS</sequence>
<proteinExistence type="inferred from homology"/>
<feature type="domain" description="ABC transmembrane type-2" evidence="9">
    <location>
        <begin position="142"/>
        <end position="371"/>
    </location>
</feature>
<keyword evidence="7 8" id="KW-0472">Membrane</keyword>
<feature type="transmembrane region" description="Helical" evidence="8">
    <location>
        <begin position="258"/>
        <end position="279"/>
    </location>
</feature>
<feature type="transmembrane region" description="Helical" evidence="8">
    <location>
        <begin position="291"/>
        <end position="311"/>
    </location>
</feature>
<keyword evidence="6 8" id="KW-1133">Transmembrane helix</keyword>
<evidence type="ECO:0000256" key="3">
    <source>
        <dbReference type="ARBA" id="ARBA00022448"/>
    </source>
</evidence>
<dbReference type="PANTHER" id="PTHR30294">
    <property type="entry name" value="MEMBRANE COMPONENT OF ABC TRANSPORTER YHHJ-RELATED"/>
    <property type="match status" value="1"/>
</dbReference>
<evidence type="ECO:0000256" key="2">
    <source>
        <dbReference type="ARBA" id="ARBA00007783"/>
    </source>
</evidence>
<comment type="subcellular location">
    <subcellularLocation>
        <location evidence="1">Cell membrane</location>
        <topology evidence="1">Multi-pass membrane protein</topology>
    </subcellularLocation>
</comment>
<dbReference type="Proteomes" id="UP000886722">
    <property type="component" value="Unassembled WGS sequence"/>
</dbReference>
<evidence type="ECO:0000256" key="7">
    <source>
        <dbReference type="ARBA" id="ARBA00023136"/>
    </source>
</evidence>
<keyword evidence="5 8" id="KW-0812">Transmembrane</keyword>
<comment type="similarity">
    <text evidence="2">Belongs to the ABC-2 integral membrane protein family.</text>
</comment>
<dbReference type="PROSITE" id="PS51012">
    <property type="entry name" value="ABC_TM2"/>
    <property type="match status" value="1"/>
</dbReference>
<keyword evidence="4" id="KW-1003">Cell membrane</keyword>
<reference evidence="10" key="2">
    <citation type="journal article" date="2021" name="PeerJ">
        <title>Extensive microbial diversity within the chicken gut microbiome revealed by metagenomics and culture.</title>
        <authorList>
            <person name="Gilroy R."/>
            <person name="Ravi A."/>
            <person name="Getino M."/>
            <person name="Pursley I."/>
            <person name="Horton D.L."/>
            <person name="Alikhan N.F."/>
            <person name="Baker D."/>
            <person name="Gharbi K."/>
            <person name="Hall N."/>
            <person name="Watson M."/>
            <person name="Adriaenssens E.M."/>
            <person name="Foster-Nyarko E."/>
            <person name="Jarju S."/>
            <person name="Secka A."/>
            <person name="Antonio M."/>
            <person name="Oren A."/>
            <person name="Chaudhuri R.R."/>
            <person name="La Ragione R."/>
            <person name="Hildebrand F."/>
            <person name="Pallen M.J."/>
        </authorList>
    </citation>
    <scope>NUCLEOTIDE SEQUENCE</scope>
    <source>
        <strain evidence="10">21143</strain>
    </source>
</reference>
<keyword evidence="3" id="KW-0813">Transport</keyword>
<dbReference type="InterPro" id="IPR047817">
    <property type="entry name" value="ABC2_TM_bact-type"/>
</dbReference>
<dbReference type="GO" id="GO:0140359">
    <property type="term" value="F:ABC-type transporter activity"/>
    <property type="evidence" value="ECO:0007669"/>
    <property type="project" value="InterPro"/>
</dbReference>
<name>A0A9D1GEZ4_9BACT</name>
<accession>A0A9D1GEZ4</accession>
<dbReference type="InterPro" id="IPR013525">
    <property type="entry name" value="ABC2_TM"/>
</dbReference>
<dbReference type="AlphaFoldDB" id="A0A9D1GEZ4"/>
<comment type="caution">
    <text evidence="10">The sequence shown here is derived from an EMBL/GenBank/DDBJ whole genome shotgun (WGS) entry which is preliminary data.</text>
</comment>
<dbReference type="GO" id="GO:0005886">
    <property type="term" value="C:plasma membrane"/>
    <property type="evidence" value="ECO:0007669"/>
    <property type="project" value="UniProtKB-SubCell"/>
</dbReference>
<organism evidence="10 11">
    <name type="scientific">Candidatus Caccoplasma intestinavium</name>
    <dbReference type="NCBI Taxonomy" id="2840716"/>
    <lineage>
        <taxon>Bacteria</taxon>
        <taxon>Pseudomonadati</taxon>
        <taxon>Bacteroidota</taxon>
        <taxon>Bacteroidia</taxon>
        <taxon>Bacteroidales</taxon>
        <taxon>Bacteroidaceae</taxon>
        <taxon>Bacteroidaceae incertae sedis</taxon>
        <taxon>Candidatus Caccoplasma</taxon>
    </lineage>
</organism>
<dbReference type="Gene3D" id="3.40.1710.10">
    <property type="entry name" value="abc type-2 transporter like domain"/>
    <property type="match status" value="1"/>
</dbReference>
<evidence type="ECO:0000256" key="6">
    <source>
        <dbReference type="ARBA" id="ARBA00022989"/>
    </source>
</evidence>